<dbReference type="HOGENOM" id="CLU_028035_3_1_1"/>
<sequence length="232" mass="25865">MPKPIIFTTSVPLPPGLSPADLLPILHNHDFITELNPLVAEYHTIDPVPDLIAKHKAFTDPKHPSDHNHVDDDGSRSVWRLVTDKIPYFSSGNKDDTPHYMHGQQPDKKSSSLGTYNVSYTASYIDLHNGVQTICHAPLGILVRSRWTIDQHLSGASYLREDVDLRCSSLVAPFVKRTMQKSHIELVDRLLARAQALVEKKRQQDSSLTNGGGPETKYPPQKDPFAVPTLPV</sequence>
<organism evidence="3 4">
    <name type="scientific">[Torrubiella] hemipterigena</name>
    <dbReference type="NCBI Taxonomy" id="1531966"/>
    <lineage>
        <taxon>Eukaryota</taxon>
        <taxon>Fungi</taxon>
        <taxon>Dikarya</taxon>
        <taxon>Ascomycota</taxon>
        <taxon>Pezizomycotina</taxon>
        <taxon>Sordariomycetes</taxon>
        <taxon>Hypocreomycetidae</taxon>
        <taxon>Hypocreales</taxon>
        <taxon>Clavicipitaceae</taxon>
        <taxon>Clavicipitaceae incertae sedis</taxon>
        <taxon>'Torrubiella' clade</taxon>
    </lineage>
</organism>
<dbReference type="PANTHER" id="PTHR38117:SF2">
    <property type="entry name" value="NACHT AND WD40 DOMAIN PROTEIN"/>
    <property type="match status" value="1"/>
</dbReference>
<dbReference type="InterPro" id="IPR055481">
    <property type="entry name" value="DUF7053"/>
</dbReference>
<protein>
    <recommendedName>
        <fullName evidence="2">DUF7053 domain-containing protein</fullName>
    </recommendedName>
</protein>
<feature type="region of interest" description="Disordered" evidence="1">
    <location>
        <begin position="90"/>
        <end position="112"/>
    </location>
</feature>
<dbReference type="EMBL" id="CDHN01000002">
    <property type="protein sequence ID" value="CEJ87923.1"/>
    <property type="molecule type" value="Genomic_DNA"/>
</dbReference>
<dbReference type="AlphaFoldDB" id="A0A0A1SVP0"/>
<feature type="region of interest" description="Disordered" evidence="1">
    <location>
        <begin position="200"/>
        <end position="232"/>
    </location>
</feature>
<proteinExistence type="predicted"/>
<reference evidence="3 4" key="1">
    <citation type="journal article" date="2015" name="Genome Announc.">
        <title>Draft Genome Sequence and Gene Annotation of the Entomopathogenic Fungus Verticillium hemipterigenum.</title>
        <authorList>
            <person name="Horn F."/>
            <person name="Habel A."/>
            <person name="Scharf D.H."/>
            <person name="Dworschak J."/>
            <person name="Brakhage A.A."/>
            <person name="Guthke R."/>
            <person name="Hertweck C."/>
            <person name="Linde J."/>
        </authorList>
    </citation>
    <scope>NUCLEOTIDE SEQUENCE [LARGE SCALE GENOMIC DNA]</scope>
</reference>
<feature type="domain" description="DUF7053" evidence="2">
    <location>
        <begin position="4"/>
        <end position="195"/>
    </location>
</feature>
<accession>A0A0A1SVP0</accession>
<feature type="compositionally biased region" description="Basic and acidic residues" evidence="1">
    <location>
        <begin position="93"/>
        <end position="110"/>
    </location>
</feature>
<name>A0A0A1SVP0_9HYPO</name>
<dbReference type="PANTHER" id="PTHR38117">
    <property type="entry name" value="NACHT AND WD40 DOMAIN PROTEIN"/>
    <property type="match status" value="1"/>
</dbReference>
<keyword evidence="4" id="KW-1185">Reference proteome</keyword>
<dbReference type="OrthoDB" id="3246050at2759"/>
<evidence type="ECO:0000313" key="3">
    <source>
        <dbReference type="EMBL" id="CEJ87923.1"/>
    </source>
</evidence>
<evidence type="ECO:0000259" key="2">
    <source>
        <dbReference type="Pfam" id="PF23155"/>
    </source>
</evidence>
<evidence type="ECO:0000313" key="4">
    <source>
        <dbReference type="Proteomes" id="UP000039046"/>
    </source>
</evidence>
<gene>
    <name evidence="3" type="ORF">VHEMI04554</name>
</gene>
<dbReference type="Pfam" id="PF23155">
    <property type="entry name" value="DUF7053"/>
    <property type="match status" value="1"/>
</dbReference>
<dbReference type="Proteomes" id="UP000039046">
    <property type="component" value="Unassembled WGS sequence"/>
</dbReference>
<evidence type="ECO:0000256" key="1">
    <source>
        <dbReference type="SAM" id="MobiDB-lite"/>
    </source>
</evidence>
<dbReference type="STRING" id="1531966.A0A0A1SVP0"/>